<accession>A0A8J2VUB4</accession>
<reference evidence="2" key="1">
    <citation type="journal article" date="2014" name="Int. J. Syst. Evol. Microbiol.">
        <title>Complete genome sequence of Corynebacterium casei LMG S-19264T (=DSM 44701T), isolated from a smear-ripened cheese.</title>
        <authorList>
            <consortium name="US DOE Joint Genome Institute (JGI-PGF)"/>
            <person name="Walter F."/>
            <person name="Albersmeier A."/>
            <person name="Kalinowski J."/>
            <person name="Ruckert C."/>
        </authorList>
    </citation>
    <scope>NUCLEOTIDE SEQUENCE</scope>
    <source>
        <strain evidence="2">CGMCC 1.15371</strain>
    </source>
</reference>
<keyword evidence="1" id="KW-1133">Transmembrane helix</keyword>
<name>A0A8J2VUB4_9BACL</name>
<evidence type="ECO:0000256" key="1">
    <source>
        <dbReference type="SAM" id="Phobius"/>
    </source>
</evidence>
<dbReference type="RefSeq" id="WP_188691934.1">
    <property type="nucleotide sequence ID" value="NZ_BMIR01000006.1"/>
</dbReference>
<sequence>METLFLFTNDHELYFMTLIVLLGLSYGSVILYLLHKNERYVSCHSQTVAVQALNDESSFRLRQTVCERVHWLTVFIKRKDSPPDDNEAHCLSIC</sequence>
<dbReference type="Proteomes" id="UP000628775">
    <property type="component" value="Unassembled WGS sequence"/>
</dbReference>
<reference evidence="2" key="2">
    <citation type="submission" date="2020-09" db="EMBL/GenBank/DDBJ databases">
        <authorList>
            <person name="Sun Q."/>
            <person name="Zhou Y."/>
        </authorList>
    </citation>
    <scope>NUCLEOTIDE SEQUENCE</scope>
    <source>
        <strain evidence="2">CGMCC 1.15371</strain>
    </source>
</reference>
<protein>
    <submittedName>
        <fullName evidence="2">Uncharacterized protein</fullName>
    </submittedName>
</protein>
<proteinExistence type="predicted"/>
<feature type="transmembrane region" description="Helical" evidence="1">
    <location>
        <begin position="13"/>
        <end position="34"/>
    </location>
</feature>
<keyword evidence="3" id="KW-1185">Reference proteome</keyword>
<keyword evidence="1" id="KW-0472">Membrane</keyword>
<keyword evidence="1" id="KW-0812">Transmembrane</keyword>
<organism evidence="2 3">
    <name type="scientific">Pullulanibacillus camelliae</name>
    <dbReference type="NCBI Taxonomy" id="1707096"/>
    <lineage>
        <taxon>Bacteria</taxon>
        <taxon>Bacillati</taxon>
        <taxon>Bacillota</taxon>
        <taxon>Bacilli</taxon>
        <taxon>Bacillales</taxon>
        <taxon>Sporolactobacillaceae</taxon>
        <taxon>Pullulanibacillus</taxon>
    </lineage>
</organism>
<dbReference type="EMBL" id="BMIR01000006">
    <property type="protein sequence ID" value="GGE38214.1"/>
    <property type="molecule type" value="Genomic_DNA"/>
</dbReference>
<evidence type="ECO:0000313" key="2">
    <source>
        <dbReference type="EMBL" id="GGE38214.1"/>
    </source>
</evidence>
<dbReference type="AlphaFoldDB" id="A0A8J2VUB4"/>
<evidence type="ECO:0000313" key="3">
    <source>
        <dbReference type="Proteomes" id="UP000628775"/>
    </source>
</evidence>
<comment type="caution">
    <text evidence="2">The sequence shown here is derived from an EMBL/GenBank/DDBJ whole genome shotgun (WGS) entry which is preliminary data.</text>
</comment>
<gene>
    <name evidence="2" type="ORF">GCM10011391_16260</name>
</gene>